<dbReference type="VEuPathDB" id="VectorBase:PHUM409080"/>
<dbReference type="Proteomes" id="UP000009046">
    <property type="component" value="Unassembled WGS sequence"/>
</dbReference>
<dbReference type="InterPro" id="IPR001763">
    <property type="entry name" value="Rhodanese-like_dom"/>
</dbReference>
<evidence type="ECO:0000313" key="2">
    <source>
        <dbReference type="EMBL" id="EEB16164.1"/>
    </source>
</evidence>
<dbReference type="eggNOG" id="KOG1530">
    <property type="taxonomic scope" value="Eukaryota"/>
</dbReference>
<dbReference type="EMBL" id="AAZO01004966">
    <property type="status" value="NOT_ANNOTATED_CDS"/>
    <property type="molecule type" value="Genomic_DNA"/>
</dbReference>
<proteinExistence type="predicted"/>
<reference evidence="3" key="3">
    <citation type="submission" date="2020-05" db="UniProtKB">
        <authorList>
            <consortium name="EnsemblMetazoa"/>
        </authorList>
    </citation>
    <scope>IDENTIFICATION</scope>
    <source>
        <strain evidence="3">USDA</strain>
    </source>
</reference>
<evidence type="ECO:0000313" key="3">
    <source>
        <dbReference type="EnsemblMetazoa" id="PHUM409080-PA"/>
    </source>
</evidence>
<name>E0VS08_PEDHC</name>
<dbReference type="GO" id="GO:0004792">
    <property type="term" value="F:thiosulfate-cyanide sulfurtransferase activity"/>
    <property type="evidence" value="ECO:0007669"/>
    <property type="project" value="TreeGrafter"/>
</dbReference>
<dbReference type="OrthoDB" id="566238at2759"/>
<keyword evidence="4" id="KW-1185">Reference proteome</keyword>
<dbReference type="EnsemblMetazoa" id="PHUM409080-RA">
    <property type="protein sequence ID" value="PHUM409080-PA"/>
    <property type="gene ID" value="PHUM409080"/>
</dbReference>
<dbReference type="PANTHER" id="PTHR44086">
    <property type="entry name" value="THIOSULFATE SULFURTRANSFERASE RDL2, MITOCHONDRIAL-RELATED"/>
    <property type="match status" value="1"/>
</dbReference>
<dbReference type="OMA" id="MYARVIR"/>
<feature type="domain" description="Rhodanese" evidence="1">
    <location>
        <begin position="74"/>
        <end position="173"/>
    </location>
</feature>
<gene>
    <name evidence="3" type="primary">8234110</name>
    <name evidence="2" type="ORF">Phum_PHUM409080</name>
</gene>
<dbReference type="InterPro" id="IPR036873">
    <property type="entry name" value="Rhodanese-like_dom_sf"/>
</dbReference>
<reference evidence="2" key="2">
    <citation type="submission" date="2007-04" db="EMBL/GenBank/DDBJ databases">
        <title>The genome of the human body louse.</title>
        <authorList>
            <consortium name="The Human Body Louse Genome Consortium"/>
            <person name="Kirkness E."/>
            <person name="Walenz B."/>
            <person name="Hass B."/>
            <person name="Bruggner R."/>
            <person name="Strausberg R."/>
        </authorList>
    </citation>
    <scope>NUCLEOTIDE SEQUENCE</scope>
    <source>
        <strain evidence="2">USDA</strain>
    </source>
</reference>
<organism>
    <name type="scientific">Pediculus humanus subsp. corporis</name>
    <name type="common">Body louse</name>
    <dbReference type="NCBI Taxonomy" id="121224"/>
    <lineage>
        <taxon>Eukaryota</taxon>
        <taxon>Metazoa</taxon>
        <taxon>Ecdysozoa</taxon>
        <taxon>Arthropoda</taxon>
        <taxon>Hexapoda</taxon>
        <taxon>Insecta</taxon>
        <taxon>Pterygota</taxon>
        <taxon>Neoptera</taxon>
        <taxon>Paraneoptera</taxon>
        <taxon>Psocodea</taxon>
        <taxon>Troctomorpha</taxon>
        <taxon>Phthiraptera</taxon>
        <taxon>Anoplura</taxon>
        <taxon>Pediculidae</taxon>
        <taxon>Pediculus</taxon>
    </lineage>
</organism>
<accession>E0VS08</accession>
<keyword evidence="2" id="KW-0346">Stress response</keyword>
<dbReference type="FunCoup" id="E0VS08">
    <property type="interactions" value="121"/>
</dbReference>
<dbReference type="GO" id="GO:0005739">
    <property type="term" value="C:mitochondrion"/>
    <property type="evidence" value="ECO:0007669"/>
    <property type="project" value="TreeGrafter"/>
</dbReference>
<dbReference type="GeneID" id="8234110"/>
<evidence type="ECO:0000313" key="4">
    <source>
        <dbReference type="Proteomes" id="UP000009046"/>
    </source>
</evidence>
<dbReference type="RefSeq" id="XP_002428902.1">
    <property type="nucleotide sequence ID" value="XM_002428857.1"/>
</dbReference>
<evidence type="ECO:0000259" key="1">
    <source>
        <dbReference type="PROSITE" id="PS50206"/>
    </source>
</evidence>
<dbReference type="SMART" id="SM00450">
    <property type="entry name" value="RHOD"/>
    <property type="match status" value="1"/>
</dbReference>
<dbReference type="PROSITE" id="PS50206">
    <property type="entry name" value="RHODANESE_3"/>
    <property type="match status" value="1"/>
</dbReference>
<dbReference type="InParanoid" id="E0VS08"/>
<sequence length="177" mass="20309">MIVSRFLPLLVTTVNRLTVGNQVRNLVKSVHLNKIHTGNILQFNKSSQMEVDIDSQLQDPNRHHSYDELLEKKKDKNVVLVDVRDYSEITQTGKLPGSIHIPLGELKKALSEMSPENFKSRYQFDKPSKDTEIIFSCRGGRRSVEALKLALELGYHRSSNYKGGWLDWEKNTKKNDS</sequence>
<dbReference type="Gene3D" id="3.40.250.10">
    <property type="entry name" value="Rhodanese-like domain"/>
    <property type="match status" value="1"/>
</dbReference>
<dbReference type="CTD" id="8234110"/>
<dbReference type="KEGG" id="phu:Phum_PHUM409080"/>
<dbReference type="STRING" id="121224.E0VS08"/>
<dbReference type="SUPFAM" id="SSF52821">
    <property type="entry name" value="Rhodanese/Cell cycle control phosphatase"/>
    <property type="match status" value="1"/>
</dbReference>
<dbReference type="EMBL" id="DS235677">
    <property type="protein sequence ID" value="EEB16164.1"/>
    <property type="molecule type" value="Genomic_DNA"/>
</dbReference>
<dbReference type="PANTHER" id="PTHR44086:SF10">
    <property type="entry name" value="THIOSULFATE SULFURTRANSFERASE_RHODANESE-LIKE DOMAIN-CONTAINING PROTEIN 3"/>
    <property type="match status" value="1"/>
</dbReference>
<dbReference type="AlphaFoldDB" id="E0VS08"/>
<protein>
    <submittedName>
        <fullName evidence="2 3">Heat shock protein 67B2, putative</fullName>
    </submittedName>
</protein>
<dbReference type="HOGENOM" id="CLU_089574_0_2_1"/>
<reference evidence="2" key="1">
    <citation type="submission" date="2007-04" db="EMBL/GenBank/DDBJ databases">
        <title>Annotation of Pediculus humanus corporis strain USDA.</title>
        <authorList>
            <person name="Kirkness E."/>
            <person name="Hannick L."/>
            <person name="Hass B."/>
            <person name="Bruggner R."/>
            <person name="Lawson D."/>
            <person name="Bidwell S."/>
            <person name="Joardar V."/>
            <person name="Caler E."/>
            <person name="Walenz B."/>
            <person name="Inman J."/>
            <person name="Schobel S."/>
            <person name="Galinsky K."/>
            <person name="Amedeo P."/>
            <person name="Strausberg R."/>
        </authorList>
    </citation>
    <scope>NUCLEOTIDE SEQUENCE</scope>
    <source>
        <strain evidence="2">USDA</strain>
    </source>
</reference>
<dbReference type="Pfam" id="PF00581">
    <property type="entry name" value="Rhodanese"/>
    <property type="match status" value="1"/>
</dbReference>